<evidence type="ECO:0000256" key="1">
    <source>
        <dbReference type="SAM" id="SignalP"/>
    </source>
</evidence>
<name>A0A8E2AXW9_9APHY</name>
<protein>
    <submittedName>
        <fullName evidence="2">Uncharacterized protein</fullName>
    </submittedName>
</protein>
<proteinExistence type="predicted"/>
<organism evidence="2 3">
    <name type="scientific">Obba rivulosa</name>
    <dbReference type="NCBI Taxonomy" id="1052685"/>
    <lineage>
        <taxon>Eukaryota</taxon>
        <taxon>Fungi</taxon>
        <taxon>Dikarya</taxon>
        <taxon>Basidiomycota</taxon>
        <taxon>Agaricomycotina</taxon>
        <taxon>Agaricomycetes</taxon>
        <taxon>Polyporales</taxon>
        <taxon>Gelatoporiaceae</taxon>
        <taxon>Obba</taxon>
    </lineage>
</organism>
<keyword evidence="3" id="KW-1185">Reference proteome</keyword>
<gene>
    <name evidence="2" type="ORF">OBBRIDRAFT_619418</name>
</gene>
<reference evidence="2 3" key="1">
    <citation type="submission" date="2016-07" db="EMBL/GenBank/DDBJ databases">
        <title>Draft genome of the white-rot fungus Obba rivulosa 3A-2.</title>
        <authorList>
            <consortium name="DOE Joint Genome Institute"/>
            <person name="Miettinen O."/>
            <person name="Riley R."/>
            <person name="Acob R."/>
            <person name="Barry K."/>
            <person name="Cullen D."/>
            <person name="De Vries R."/>
            <person name="Hainaut M."/>
            <person name="Hatakka A."/>
            <person name="Henrissat B."/>
            <person name="Hilden K."/>
            <person name="Kuo R."/>
            <person name="Labutti K."/>
            <person name="Lipzen A."/>
            <person name="Makela M.R."/>
            <person name="Sandor L."/>
            <person name="Spatafora J.W."/>
            <person name="Grigoriev I.V."/>
            <person name="Hibbett D.S."/>
        </authorList>
    </citation>
    <scope>NUCLEOTIDE SEQUENCE [LARGE SCALE GENOMIC DNA]</scope>
    <source>
        <strain evidence="2 3">3A-2</strain>
    </source>
</reference>
<accession>A0A8E2AXW9</accession>
<sequence>MLCILVFAISKCMNLVLASGIFALVSDMQATSHDVDPPSEDDKKVFYDLEKDRFPEIPSIPLVPFTIKMRSPGRRFRGLSRQAVPMLLSMRQSAGTTGMTCEGLEHRVSPSLMLDFVKQYSTLH</sequence>
<dbReference type="AlphaFoldDB" id="A0A8E2AXW9"/>
<dbReference type="EMBL" id="KV722409">
    <property type="protein sequence ID" value="OCH90209.1"/>
    <property type="molecule type" value="Genomic_DNA"/>
</dbReference>
<evidence type="ECO:0000313" key="3">
    <source>
        <dbReference type="Proteomes" id="UP000250043"/>
    </source>
</evidence>
<feature type="chain" id="PRO_5034704880" evidence="1">
    <location>
        <begin position="19"/>
        <end position="124"/>
    </location>
</feature>
<dbReference type="Proteomes" id="UP000250043">
    <property type="component" value="Unassembled WGS sequence"/>
</dbReference>
<feature type="signal peptide" evidence="1">
    <location>
        <begin position="1"/>
        <end position="18"/>
    </location>
</feature>
<evidence type="ECO:0000313" key="2">
    <source>
        <dbReference type="EMBL" id="OCH90209.1"/>
    </source>
</evidence>
<keyword evidence="1" id="KW-0732">Signal</keyword>